<dbReference type="Proteomes" id="UP000807504">
    <property type="component" value="Unassembled WGS sequence"/>
</dbReference>
<evidence type="ECO:0000256" key="3">
    <source>
        <dbReference type="ARBA" id="ARBA00026104"/>
    </source>
</evidence>
<evidence type="ECO:0000256" key="5">
    <source>
        <dbReference type="ARBA" id="ARBA00043667"/>
    </source>
</evidence>
<dbReference type="Pfam" id="PF00561">
    <property type="entry name" value="Abhydrolase_1"/>
    <property type="match status" value="1"/>
</dbReference>
<evidence type="ECO:0000313" key="14">
    <source>
        <dbReference type="Proteomes" id="UP000807504"/>
    </source>
</evidence>
<feature type="domain" description="AB hydrolase-1" evidence="12">
    <location>
        <begin position="2"/>
        <end position="211"/>
    </location>
</feature>
<sequence length="222" mass="24987">MVYALDARNHGDSPHEDDFDYPLMAEDVKYFMNLQSIPEAVIIGHSMGGRTAMYLALTNENLVNKLVVVDVSPYRLPVESNDSLGFMATMIEALKSIPKMSIVQARQEIDLILSKTIPEEGVRQFLLTNLAEKNKILCWKANLEAILKNFNSGVMKFPSVSGSFMKETLFICGEKSPYVKPEEHPQIKTLFPKAEFATIPGAGHWVHSEKPSEFLEILHNFL</sequence>
<organism evidence="13 14">
    <name type="scientific">Argiope bruennichi</name>
    <name type="common">Wasp spider</name>
    <name type="synonym">Aranea bruennichi</name>
    <dbReference type="NCBI Taxonomy" id="94029"/>
    <lineage>
        <taxon>Eukaryota</taxon>
        <taxon>Metazoa</taxon>
        <taxon>Ecdysozoa</taxon>
        <taxon>Arthropoda</taxon>
        <taxon>Chelicerata</taxon>
        <taxon>Arachnida</taxon>
        <taxon>Araneae</taxon>
        <taxon>Araneomorphae</taxon>
        <taxon>Entelegynae</taxon>
        <taxon>Araneoidea</taxon>
        <taxon>Araneidae</taxon>
        <taxon>Argiope</taxon>
    </lineage>
</organism>
<evidence type="ECO:0000313" key="13">
    <source>
        <dbReference type="EMBL" id="KAF8767090.1"/>
    </source>
</evidence>
<evidence type="ECO:0000256" key="6">
    <source>
        <dbReference type="ARBA" id="ARBA00043742"/>
    </source>
</evidence>
<reference evidence="13" key="1">
    <citation type="journal article" date="2020" name="bioRxiv">
        <title>Chromosome-level reference genome of the European wasp spider Argiope bruennichi: a resource for studies on range expansion and evolutionary adaptation.</title>
        <authorList>
            <person name="Sheffer M.M."/>
            <person name="Hoppe A."/>
            <person name="Krehenwinkel H."/>
            <person name="Uhl G."/>
            <person name="Kuss A.W."/>
            <person name="Jensen L."/>
            <person name="Jensen C."/>
            <person name="Gillespie R.G."/>
            <person name="Hoff K.J."/>
            <person name="Prost S."/>
        </authorList>
    </citation>
    <scope>NUCLEOTIDE SEQUENCE</scope>
</reference>
<name>A0A8T0E6Y7_ARGBR</name>
<gene>
    <name evidence="13" type="ORF">HNY73_020087</name>
</gene>
<comment type="catalytic activity">
    <reaction evidence="9">
        <text>1,2-didecanoylglycerol + H2O = decanoylglycerol + decanoate + H(+)</text>
        <dbReference type="Rhea" id="RHEA:48596"/>
        <dbReference type="ChEBI" id="CHEBI:11152"/>
        <dbReference type="ChEBI" id="CHEBI:15377"/>
        <dbReference type="ChEBI" id="CHEBI:15378"/>
        <dbReference type="ChEBI" id="CHEBI:27689"/>
        <dbReference type="ChEBI" id="CHEBI:90605"/>
    </reaction>
</comment>
<reference evidence="13" key="2">
    <citation type="submission" date="2020-06" db="EMBL/GenBank/DDBJ databases">
        <authorList>
            <person name="Sheffer M."/>
        </authorList>
    </citation>
    <scope>NUCLEOTIDE SEQUENCE</scope>
</reference>
<dbReference type="PANTHER" id="PTHR46118:SF4">
    <property type="entry name" value="PROTEIN ABHD11"/>
    <property type="match status" value="1"/>
</dbReference>
<dbReference type="SUPFAM" id="SSF53474">
    <property type="entry name" value="alpha/beta-Hydrolases"/>
    <property type="match status" value="1"/>
</dbReference>
<dbReference type="AlphaFoldDB" id="A0A8T0E6Y7"/>
<evidence type="ECO:0000256" key="10">
    <source>
        <dbReference type="ARBA" id="ARBA00048513"/>
    </source>
</evidence>
<evidence type="ECO:0000256" key="9">
    <source>
        <dbReference type="ARBA" id="ARBA00048504"/>
    </source>
</evidence>
<dbReference type="InterPro" id="IPR029058">
    <property type="entry name" value="AB_hydrolase_fold"/>
</dbReference>
<dbReference type="InterPro" id="IPR000073">
    <property type="entry name" value="AB_hydrolase_1"/>
</dbReference>
<proteinExistence type="inferred from homology"/>
<evidence type="ECO:0000256" key="1">
    <source>
        <dbReference type="ARBA" id="ARBA00008645"/>
    </source>
</evidence>
<comment type="catalytic activity">
    <reaction evidence="6">
        <text>a 1,3-diacyl-sn-glycerol + H2O = a 1-acyl-sn-glycerol + a fatty acid + H(+)</text>
        <dbReference type="Rhea" id="RHEA:38503"/>
        <dbReference type="ChEBI" id="CHEBI:15377"/>
        <dbReference type="ChEBI" id="CHEBI:15378"/>
        <dbReference type="ChEBI" id="CHEBI:28868"/>
        <dbReference type="ChEBI" id="CHEBI:64683"/>
        <dbReference type="ChEBI" id="CHEBI:77272"/>
    </reaction>
</comment>
<dbReference type="Gene3D" id="3.40.50.1820">
    <property type="entry name" value="alpha/beta hydrolase"/>
    <property type="match status" value="1"/>
</dbReference>
<evidence type="ECO:0000256" key="4">
    <source>
        <dbReference type="ARBA" id="ARBA00042703"/>
    </source>
</evidence>
<keyword evidence="14" id="KW-1185">Reference proteome</keyword>
<evidence type="ECO:0000259" key="12">
    <source>
        <dbReference type="Pfam" id="PF00561"/>
    </source>
</evidence>
<dbReference type="EMBL" id="JABXBU010002230">
    <property type="protein sequence ID" value="KAF8767090.1"/>
    <property type="molecule type" value="Genomic_DNA"/>
</dbReference>
<evidence type="ECO:0000256" key="2">
    <source>
        <dbReference type="ARBA" id="ARBA00022801"/>
    </source>
</evidence>
<comment type="catalytic activity">
    <reaction evidence="5">
        <text>a 1,2-diacyl-sn-glycerol + H2O = a 2-acylglycerol + a fatty acid + H(+)</text>
        <dbReference type="Rhea" id="RHEA:33275"/>
        <dbReference type="ChEBI" id="CHEBI:15377"/>
        <dbReference type="ChEBI" id="CHEBI:15378"/>
        <dbReference type="ChEBI" id="CHEBI:17389"/>
        <dbReference type="ChEBI" id="CHEBI:17815"/>
        <dbReference type="ChEBI" id="CHEBI:28868"/>
        <dbReference type="EC" id="3.1.1.116"/>
    </reaction>
</comment>
<evidence type="ECO:0000256" key="8">
    <source>
        <dbReference type="ARBA" id="ARBA00048283"/>
    </source>
</evidence>
<keyword evidence="2" id="KW-0378">Hydrolase</keyword>
<comment type="catalytic activity">
    <reaction evidence="11">
        <text>1-octadecanoyl-2-(5Z,8Z,11Z,14Z-eicosatetraenoyl)-sn-glycerol + H2O = 2-(5Z,8Z,11Z,14Z-eicosatetraenoyl)-glycerol + octadecanoate + H(+)</text>
        <dbReference type="Rhea" id="RHEA:38507"/>
        <dbReference type="ChEBI" id="CHEBI:15377"/>
        <dbReference type="ChEBI" id="CHEBI:15378"/>
        <dbReference type="ChEBI" id="CHEBI:25629"/>
        <dbReference type="ChEBI" id="CHEBI:52392"/>
        <dbReference type="ChEBI" id="CHEBI:75728"/>
    </reaction>
</comment>
<comment type="catalytic activity">
    <reaction evidence="8">
        <text>1-octadecanoyl-2-(4Z,7Z,10Z,13Z,16Z,19Z-docosahexaenoyl)-sn-glycerol + H2O = 2-(4Z,7Z,10Z,13Z,16Z,19Z-docosahexaenoyl)-glycerol + octadecanoate + H(+)</text>
        <dbReference type="Rhea" id="RHEA:77107"/>
        <dbReference type="ChEBI" id="CHEBI:15377"/>
        <dbReference type="ChEBI" id="CHEBI:15378"/>
        <dbReference type="ChEBI" id="CHEBI:25629"/>
        <dbReference type="ChEBI" id="CHEBI:77129"/>
        <dbReference type="ChEBI" id="CHEBI:186738"/>
    </reaction>
</comment>
<comment type="similarity">
    <text evidence="1">Belongs to the AB hydrolase superfamily.</text>
</comment>
<comment type="catalytic activity">
    <reaction evidence="10">
        <text>1-octadecanoyl-2-(9Z-octadecenoyl)-sn-glycerol + H2O = 2-(9Z-octadecenoyl)-glycerol + octadecanoate + H(+)</text>
        <dbReference type="Rhea" id="RHEA:77103"/>
        <dbReference type="ChEBI" id="CHEBI:15377"/>
        <dbReference type="ChEBI" id="CHEBI:15378"/>
        <dbReference type="ChEBI" id="CHEBI:25629"/>
        <dbReference type="ChEBI" id="CHEBI:73990"/>
        <dbReference type="ChEBI" id="CHEBI:75468"/>
    </reaction>
</comment>
<protein>
    <recommendedName>
        <fullName evidence="7">sn-1-specific diacylglycerol lipase ABHD11</fullName>
        <ecNumber evidence="3">3.1.1.116</ecNumber>
    </recommendedName>
    <alternativeName>
        <fullName evidence="4">Alpha/beta hydrolase domain-containing protein 11</fullName>
    </alternativeName>
</protein>
<evidence type="ECO:0000256" key="11">
    <source>
        <dbReference type="ARBA" id="ARBA00048919"/>
    </source>
</evidence>
<accession>A0A8T0E6Y7</accession>
<evidence type="ECO:0000256" key="7">
    <source>
        <dbReference type="ARBA" id="ARBA00044064"/>
    </source>
</evidence>
<dbReference type="PANTHER" id="PTHR46118">
    <property type="entry name" value="PROTEIN ABHD11"/>
    <property type="match status" value="1"/>
</dbReference>
<dbReference type="EC" id="3.1.1.116" evidence="3"/>
<dbReference type="GO" id="GO:0052689">
    <property type="term" value="F:carboxylic ester hydrolase activity"/>
    <property type="evidence" value="ECO:0007669"/>
    <property type="project" value="TreeGrafter"/>
</dbReference>
<dbReference type="GO" id="GO:0005739">
    <property type="term" value="C:mitochondrion"/>
    <property type="evidence" value="ECO:0007669"/>
    <property type="project" value="TreeGrafter"/>
</dbReference>
<comment type="caution">
    <text evidence="13">The sequence shown here is derived from an EMBL/GenBank/DDBJ whole genome shotgun (WGS) entry which is preliminary data.</text>
</comment>